<dbReference type="Gene3D" id="1.10.10.60">
    <property type="entry name" value="Homeodomain-like"/>
    <property type="match status" value="1"/>
</dbReference>
<feature type="domain" description="HTH myb-type" evidence="12">
    <location>
        <begin position="640"/>
        <end position="701"/>
    </location>
</feature>
<keyword evidence="14" id="KW-1185">Reference proteome</keyword>
<evidence type="ECO:0000259" key="12">
    <source>
        <dbReference type="PROSITE" id="PS51294"/>
    </source>
</evidence>
<dbReference type="EMBL" id="JBDFQZ010000004">
    <property type="protein sequence ID" value="KAK9735831.1"/>
    <property type="molecule type" value="Genomic_DNA"/>
</dbReference>
<dbReference type="PROSITE" id="PS51294">
    <property type="entry name" value="HTH_MYB"/>
    <property type="match status" value="1"/>
</dbReference>
<dbReference type="InterPro" id="IPR017930">
    <property type="entry name" value="Myb_dom"/>
</dbReference>
<evidence type="ECO:0000256" key="9">
    <source>
        <dbReference type="ARBA" id="ARBA00032813"/>
    </source>
</evidence>
<dbReference type="GO" id="GO:0005694">
    <property type="term" value="C:chromosome"/>
    <property type="evidence" value="ECO:0007669"/>
    <property type="project" value="UniProtKB-SubCell"/>
</dbReference>
<sequence length="701" mass="78104">MDETIAKWIIEYFLHHRIDDKIINGVILSLPLAIDDYRLKKTMLLRRIETETSNGCVSEKILELIEIIEALDHEQGKTASDLMKEAYCLVAVDCTVRFLGENVEENGKYMEMVEIVWKNRVCKSEGLVSEMSKRWLDDIEVAGKDSAVCEKIWMRNTRNVALKAVKAYLKEAWGCLGPPFLEVLAEKEGNKVEGFCGGGSGGGGGGGDGVVCSSEPSRDLVAVDDTQKGQAVIRRKHTAVKSRRQRGAKLSDADEEAVNKAADNTTETLRAEDLTPEIDRQSVPKEAISPSSTKLPAVVDHVSDNVQTAQTSSSTEPTGINYAAEAGQKGSKELENGNAVRMQREFRSRTRELLAAVTNPLPEARKTAQTLRSSMKTTNLKTASKNQTRQDMPTIAEAEGMQAVQEPGEKMTSDTKNDAKPSKEAGTEVDAPKGSNENDSGNVKESTVNENTQKDVTRDPVRMQRELKNSTRELHAAVTDPLPEALKTAQTLRSSMETNNLETTPQNQTGQDMPTVVEAEGMQTVQEREEKTTSNTKNDAEASKQTGTEVDAPKGSNENDSRNVKESTLNEDTQKNVAQDPVTHNNVRKRSLMEPNDTSHTYQWDDEIENSEGSPVRPRLPSRKVQKTSPLKVPEYRNLSRRRERKRWTSLEEDTLREGVLKYGRGNWKFILLDAKFAEVFQGRTEVDLKDKWRNLTKYSS</sequence>
<feature type="domain" description="Myb-like" evidence="11">
    <location>
        <begin position="640"/>
        <end position="697"/>
    </location>
</feature>
<feature type="region of interest" description="Disordered" evidence="10">
    <location>
        <begin position="226"/>
        <end position="261"/>
    </location>
</feature>
<dbReference type="FunFam" id="1.10.10.60:FF:000168">
    <property type="entry name" value="Telomere repeat-binding factor 1"/>
    <property type="match status" value="1"/>
</dbReference>
<name>A0AAW1LRI7_SAPOF</name>
<keyword evidence="7" id="KW-0804">Transcription</keyword>
<feature type="compositionally biased region" description="Polar residues" evidence="10">
    <location>
        <begin position="367"/>
        <end position="391"/>
    </location>
</feature>
<evidence type="ECO:0000256" key="1">
    <source>
        <dbReference type="ARBA" id="ARBA00004286"/>
    </source>
</evidence>
<keyword evidence="6" id="KW-0238">DNA-binding</keyword>
<feature type="compositionally biased region" description="Basic residues" evidence="10">
    <location>
        <begin position="233"/>
        <end position="247"/>
    </location>
</feature>
<feature type="compositionally biased region" description="Polar residues" evidence="10">
    <location>
        <begin position="435"/>
        <end position="451"/>
    </location>
</feature>
<dbReference type="GO" id="GO:0043565">
    <property type="term" value="F:sequence-specific DNA binding"/>
    <property type="evidence" value="ECO:0007669"/>
    <property type="project" value="UniProtKB-ARBA"/>
</dbReference>
<dbReference type="InterPro" id="IPR009057">
    <property type="entry name" value="Homeodomain-like_sf"/>
</dbReference>
<dbReference type="AlphaFoldDB" id="A0AAW1LRI7"/>
<comment type="subcellular location">
    <subcellularLocation>
        <location evidence="1">Chromosome</location>
    </subcellularLocation>
    <subcellularLocation>
        <location evidence="2">Nucleus</location>
        <location evidence="2">Nucleolus</location>
    </subcellularLocation>
</comment>
<evidence type="ECO:0000256" key="8">
    <source>
        <dbReference type="ARBA" id="ARBA00023242"/>
    </source>
</evidence>
<feature type="compositionally biased region" description="Basic and acidic residues" evidence="10">
    <location>
        <begin position="407"/>
        <end position="426"/>
    </location>
</feature>
<dbReference type="Proteomes" id="UP001443914">
    <property type="component" value="Unassembled WGS sequence"/>
</dbReference>
<dbReference type="PANTHER" id="PTHR46993">
    <property type="entry name" value="MYB TRANSCRIPTION FACTOR"/>
    <property type="match status" value="1"/>
</dbReference>
<reference evidence="13" key="1">
    <citation type="submission" date="2024-03" db="EMBL/GenBank/DDBJ databases">
        <title>WGS assembly of Saponaria officinalis var. Norfolk2.</title>
        <authorList>
            <person name="Jenkins J."/>
            <person name="Shu S."/>
            <person name="Grimwood J."/>
            <person name="Barry K."/>
            <person name="Goodstein D."/>
            <person name="Schmutz J."/>
            <person name="Leebens-Mack J."/>
            <person name="Osbourn A."/>
        </authorList>
    </citation>
    <scope>NUCLEOTIDE SEQUENCE [LARGE SCALE GENOMIC DNA]</scope>
    <source>
        <strain evidence="13">JIC</strain>
    </source>
</reference>
<feature type="region of interest" description="Disordered" evidence="10">
    <location>
        <begin position="403"/>
        <end position="644"/>
    </location>
</feature>
<evidence type="ECO:0000256" key="2">
    <source>
        <dbReference type="ARBA" id="ARBA00004604"/>
    </source>
</evidence>
<gene>
    <name evidence="13" type="ORF">RND81_04G231300</name>
</gene>
<dbReference type="GO" id="GO:0005730">
    <property type="term" value="C:nucleolus"/>
    <property type="evidence" value="ECO:0007669"/>
    <property type="project" value="UniProtKB-SubCell"/>
</dbReference>
<dbReference type="PROSITE" id="PS50090">
    <property type="entry name" value="MYB_LIKE"/>
    <property type="match status" value="1"/>
</dbReference>
<accession>A0AAW1LRI7</accession>
<evidence type="ECO:0000256" key="3">
    <source>
        <dbReference type="ARBA" id="ARBA00022454"/>
    </source>
</evidence>
<keyword evidence="8" id="KW-0539">Nucleus</keyword>
<evidence type="ECO:0000256" key="7">
    <source>
        <dbReference type="ARBA" id="ARBA00023163"/>
    </source>
</evidence>
<keyword evidence="3" id="KW-0158">Chromosome</keyword>
<dbReference type="SMART" id="SM00717">
    <property type="entry name" value="SANT"/>
    <property type="match status" value="1"/>
</dbReference>
<evidence type="ECO:0000313" key="14">
    <source>
        <dbReference type="Proteomes" id="UP001443914"/>
    </source>
</evidence>
<keyword evidence="5" id="KW-0175">Coiled coil</keyword>
<dbReference type="Pfam" id="PF00249">
    <property type="entry name" value="Myb_DNA-binding"/>
    <property type="match status" value="1"/>
</dbReference>
<evidence type="ECO:0000256" key="5">
    <source>
        <dbReference type="ARBA" id="ARBA00023054"/>
    </source>
</evidence>
<feature type="compositionally biased region" description="Polar residues" evidence="10">
    <location>
        <begin position="566"/>
        <end position="585"/>
    </location>
</feature>
<evidence type="ECO:0000256" key="10">
    <source>
        <dbReference type="SAM" id="MobiDB-lite"/>
    </source>
</evidence>
<dbReference type="PANTHER" id="PTHR46993:SF6">
    <property type="entry name" value="MYB TRANSCRIPTION FACTOR"/>
    <property type="match status" value="1"/>
</dbReference>
<feature type="compositionally biased region" description="Basic and acidic residues" evidence="10">
    <location>
        <begin position="526"/>
        <end position="542"/>
    </location>
</feature>
<feature type="compositionally biased region" description="Polar residues" evidence="10">
    <location>
        <begin position="488"/>
        <end position="512"/>
    </location>
</feature>
<evidence type="ECO:0000256" key="6">
    <source>
        <dbReference type="ARBA" id="ARBA00023125"/>
    </source>
</evidence>
<protein>
    <recommendedName>
        <fullName evidence="9">MYB transcription factor</fullName>
    </recommendedName>
</protein>
<proteinExistence type="predicted"/>
<evidence type="ECO:0000256" key="4">
    <source>
        <dbReference type="ARBA" id="ARBA00023015"/>
    </source>
</evidence>
<dbReference type="CDD" id="cd11660">
    <property type="entry name" value="SANT_TRF"/>
    <property type="match status" value="1"/>
</dbReference>
<feature type="region of interest" description="Disordered" evidence="10">
    <location>
        <begin position="365"/>
        <end position="391"/>
    </location>
</feature>
<dbReference type="SUPFAM" id="SSF46689">
    <property type="entry name" value="Homeodomain-like"/>
    <property type="match status" value="1"/>
</dbReference>
<feature type="compositionally biased region" description="Basic and acidic residues" evidence="10">
    <location>
        <begin position="452"/>
        <end position="475"/>
    </location>
</feature>
<keyword evidence="4" id="KW-0805">Transcription regulation</keyword>
<comment type="caution">
    <text evidence="13">The sequence shown here is derived from an EMBL/GenBank/DDBJ whole genome shotgun (WGS) entry which is preliminary data.</text>
</comment>
<evidence type="ECO:0000259" key="11">
    <source>
        <dbReference type="PROSITE" id="PS50090"/>
    </source>
</evidence>
<evidence type="ECO:0000313" key="13">
    <source>
        <dbReference type="EMBL" id="KAK9735831.1"/>
    </source>
</evidence>
<organism evidence="13 14">
    <name type="scientific">Saponaria officinalis</name>
    <name type="common">Common soapwort</name>
    <name type="synonym">Lychnis saponaria</name>
    <dbReference type="NCBI Taxonomy" id="3572"/>
    <lineage>
        <taxon>Eukaryota</taxon>
        <taxon>Viridiplantae</taxon>
        <taxon>Streptophyta</taxon>
        <taxon>Embryophyta</taxon>
        <taxon>Tracheophyta</taxon>
        <taxon>Spermatophyta</taxon>
        <taxon>Magnoliopsida</taxon>
        <taxon>eudicotyledons</taxon>
        <taxon>Gunneridae</taxon>
        <taxon>Pentapetalae</taxon>
        <taxon>Caryophyllales</taxon>
        <taxon>Caryophyllaceae</taxon>
        <taxon>Caryophylleae</taxon>
        <taxon>Saponaria</taxon>
    </lineage>
</organism>
<dbReference type="GO" id="GO:0003690">
    <property type="term" value="F:double-stranded DNA binding"/>
    <property type="evidence" value="ECO:0007669"/>
    <property type="project" value="UniProtKB-ARBA"/>
</dbReference>
<dbReference type="InterPro" id="IPR001005">
    <property type="entry name" value="SANT/Myb"/>
</dbReference>